<gene>
    <name evidence="2" type="ORF">Bathy02g03050</name>
</gene>
<dbReference type="RefSeq" id="XP_007514553.1">
    <property type="nucleotide sequence ID" value="XM_007514491.1"/>
</dbReference>
<dbReference type="OrthoDB" id="409625at2759"/>
<dbReference type="Pfam" id="PF11523">
    <property type="entry name" value="DUF3223"/>
    <property type="match status" value="1"/>
</dbReference>
<evidence type="ECO:0000313" key="2">
    <source>
        <dbReference type="EMBL" id="CCO14793.1"/>
    </source>
</evidence>
<dbReference type="Gene3D" id="3.10.450.40">
    <property type="match status" value="1"/>
</dbReference>
<feature type="compositionally biased region" description="Gly residues" evidence="1">
    <location>
        <begin position="230"/>
        <end position="240"/>
    </location>
</feature>
<dbReference type="GeneID" id="19017418"/>
<feature type="region of interest" description="Disordered" evidence="1">
    <location>
        <begin position="204"/>
        <end position="240"/>
    </location>
</feature>
<evidence type="ECO:0000313" key="3">
    <source>
        <dbReference type="Proteomes" id="UP000198341"/>
    </source>
</evidence>
<reference evidence="2 3" key="1">
    <citation type="submission" date="2011-10" db="EMBL/GenBank/DDBJ databases">
        <authorList>
            <person name="Genoscope - CEA"/>
        </authorList>
    </citation>
    <scope>NUCLEOTIDE SEQUENCE [LARGE SCALE GENOMIC DNA]</scope>
    <source>
        <strain evidence="2 3">RCC 1105</strain>
    </source>
</reference>
<sequence length="240" mass="26318">MPPRKTAAAKKAAAAAAAAEKAEKEKAKEETVVDVPPPSAEVGDKREREEEEPPAKEEEKKAKVEPENGGEEEVDPPSASAAVMAEEAEVAEKKSPTWTPVKLGPKTFDTPEDAIKYISWLLNTVTMHQDLNDYERLVVEGMLRRGHEDAEKKIGESGIKSIQVKVHQEHDSKCYYVVRNDGSRSDFSYRKCVEGCFPGWDKSNASKSEYKPEGRGRHGGRGGGRRHHGGGGGGGGYRRY</sequence>
<dbReference type="InterPro" id="IPR044673">
    <property type="entry name" value="DCL-like"/>
</dbReference>
<feature type="region of interest" description="Disordered" evidence="1">
    <location>
        <begin position="1"/>
        <end position="97"/>
    </location>
</feature>
<feature type="compositionally biased region" description="Low complexity" evidence="1">
    <location>
        <begin position="9"/>
        <end position="19"/>
    </location>
</feature>
<dbReference type="PANTHER" id="PTHR33415:SF12">
    <property type="entry name" value="PROTEIN EMBRYO DEFECTIVE 514"/>
    <property type="match status" value="1"/>
</dbReference>
<dbReference type="eggNOG" id="ENOG502RXTW">
    <property type="taxonomic scope" value="Eukaryota"/>
</dbReference>
<dbReference type="EMBL" id="FO082277">
    <property type="protein sequence ID" value="CCO14793.1"/>
    <property type="molecule type" value="Genomic_DNA"/>
</dbReference>
<keyword evidence="3" id="KW-1185">Reference proteome</keyword>
<dbReference type="PANTHER" id="PTHR33415">
    <property type="entry name" value="PROTEIN EMBRYO DEFECTIVE 514"/>
    <property type="match status" value="1"/>
</dbReference>
<name>K8EZT7_9CHLO</name>
<dbReference type="STRING" id="41875.K8EZT7"/>
<dbReference type="KEGG" id="bpg:Bathy02g03050"/>
<dbReference type="AlphaFoldDB" id="K8EZT7"/>
<proteinExistence type="predicted"/>
<accession>K8EZT7</accession>
<dbReference type="Proteomes" id="UP000198341">
    <property type="component" value="Chromosome 2"/>
</dbReference>
<feature type="compositionally biased region" description="Basic and acidic residues" evidence="1">
    <location>
        <begin position="20"/>
        <end position="31"/>
    </location>
</feature>
<feature type="compositionally biased region" description="Basic residues" evidence="1">
    <location>
        <begin position="217"/>
        <end position="229"/>
    </location>
</feature>
<feature type="compositionally biased region" description="Basic and acidic residues" evidence="1">
    <location>
        <begin position="42"/>
        <end position="66"/>
    </location>
</feature>
<protein>
    <submittedName>
        <fullName evidence="2">Uncharacterized protein</fullName>
    </submittedName>
</protein>
<evidence type="ECO:0000256" key="1">
    <source>
        <dbReference type="SAM" id="MobiDB-lite"/>
    </source>
</evidence>
<organism evidence="2 3">
    <name type="scientific">Bathycoccus prasinos</name>
    <dbReference type="NCBI Taxonomy" id="41875"/>
    <lineage>
        <taxon>Eukaryota</taxon>
        <taxon>Viridiplantae</taxon>
        <taxon>Chlorophyta</taxon>
        <taxon>Mamiellophyceae</taxon>
        <taxon>Mamiellales</taxon>
        <taxon>Bathycoccaceae</taxon>
        <taxon>Bathycoccus</taxon>
    </lineage>
</organism>